<keyword evidence="3" id="KW-1185">Reference proteome</keyword>
<dbReference type="Proteomes" id="UP001430306">
    <property type="component" value="Unassembled WGS sequence"/>
</dbReference>
<feature type="transmembrane region" description="Helical" evidence="1">
    <location>
        <begin position="246"/>
        <end position="279"/>
    </location>
</feature>
<accession>A0ABS8NGS6</accession>
<evidence type="ECO:0000313" key="3">
    <source>
        <dbReference type="Proteomes" id="UP001430306"/>
    </source>
</evidence>
<keyword evidence="1" id="KW-0812">Transmembrane</keyword>
<organism evidence="2 3">
    <name type="scientific">Rhodopirellula halodulae</name>
    <dbReference type="NCBI Taxonomy" id="2894198"/>
    <lineage>
        <taxon>Bacteria</taxon>
        <taxon>Pseudomonadati</taxon>
        <taxon>Planctomycetota</taxon>
        <taxon>Planctomycetia</taxon>
        <taxon>Pirellulales</taxon>
        <taxon>Pirellulaceae</taxon>
        <taxon>Rhodopirellula</taxon>
    </lineage>
</organism>
<protein>
    <recommendedName>
        <fullName evidence="4">HTTM domain-containing protein</fullName>
    </recommendedName>
</protein>
<dbReference type="EMBL" id="JAJKFW010000022">
    <property type="protein sequence ID" value="MCC9642751.1"/>
    <property type="molecule type" value="Genomic_DNA"/>
</dbReference>
<feature type="transmembrane region" description="Helical" evidence="1">
    <location>
        <begin position="80"/>
        <end position="100"/>
    </location>
</feature>
<feature type="transmembrane region" description="Helical" evidence="1">
    <location>
        <begin position="132"/>
        <end position="152"/>
    </location>
</feature>
<keyword evidence="1" id="KW-0472">Membrane</keyword>
<proteinExistence type="predicted"/>
<evidence type="ECO:0000313" key="2">
    <source>
        <dbReference type="EMBL" id="MCC9642751.1"/>
    </source>
</evidence>
<evidence type="ECO:0000256" key="1">
    <source>
        <dbReference type="SAM" id="Phobius"/>
    </source>
</evidence>
<sequence>MNAMDSALEANDSNQSMSVHAQMDRHPLATVKWTSLTPLHLTWAGMMLGLFWKWSFFLLADRVYHAIPIQHTFFPQWLQSATVLRAAYVIAAISILLAWITEDALKRKVASAITWLAATVMLWHQGSYNDMTFVTFWWCSLWAFWYCTRLDVDSARELQRKASRLSRVIVSVVLLGGAAGKWTPEYWSGEVLWEIYFVDRDFWVFNWLRSTFETETLRTIATAYSRKVVLVEAIGGLGIWLLPPRWAAIIGACVFTFIALFSNFMLFSVLCPLIGLSLAGWIPSKLQSKTDFRNATAAETVEA</sequence>
<comment type="caution">
    <text evidence="2">The sequence shown here is derived from an EMBL/GenBank/DDBJ whole genome shotgun (WGS) entry which is preliminary data.</text>
</comment>
<reference evidence="2" key="1">
    <citation type="submission" date="2021-11" db="EMBL/GenBank/DDBJ databases">
        <title>Genome sequence.</title>
        <authorList>
            <person name="Sun Q."/>
        </authorList>
    </citation>
    <scope>NUCLEOTIDE SEQUENCE</scope>
    <source>
        <strain evidence="2">JC740</strain>
    </source>
</reference>
<dbReference type="RefSeq" id="WP_230273680.1">
    <property type="nucleotide sequence ID" value="NZ_JAJKFW010000022.1"/>
</dbReference>
<gene>
    <name evidence="2" type="ORF">LOC71_10740</name>
</gene>
<name>A0ABS8NGS6_9BACT</name>
<evidence type="ECO:0008006" key="4">
    <source>
        <dbReference type="Google" id="ProtNLM"/>
    </source>
</evidence>
<keyword evidence="1" id="KW-1133">Transmembrane helix</keyword>
<feature type="transmembrane region" description="Helical" evidence="1">
    <location>
        <begin position="41"/>
        <end position="60"/>
    </location>
</feature>